<feature type="transmembrane region" description="Helical" evidence="1">
    <location>
        <begin position="161"/>
        <end position="181"/>
    </location>
</feature>
<sequence length="265" mass="27228">MSALRAVTRAELTKITTLRAGWLVLGAILALQVLVEAQVVGLTADAVAKITPDGTIEIFLGRPEPARAALLEFIRASSLQMSVFLPVLAAVIAGQEFRGGQLRASLLAVPRRGRLLAAKLVAAAGYLTLAAVLIAAISTGFSHLGVREWDPGLPVSGDALLGQAGFILYAVLLGVSTYAIAVIARSTLAAIGVSLALITVTMTQVLAGAPGLDALFPVSAGRNLLLNPETSDLTSGPGQAVLVLVGWAVVTSLLAGLTLVQRDAR</sequence>
<evidence type="ECO:0000313" key="3">
    <source>
        <dbReference type="Proteomes" id="UP000681340"/>
    </source>
</evidence>
<dbReference type="Proteomes" id="UP000681340">
    <property type="component" value="Unassembled WGS sequence"/>
</dbReference>
<gene>
    <name evidence="2" type="ORF">Aau02nite_06040</name>
</gene>
<keyword evidence="3" id="KW-1185">Reference proteome</keyword>
<keyword evidence="1" id="KW-0812">Transmembrane</keyword>
<evidence type="ECO:0000256" key="1">
    <source>
        <dbReference type="SAM" id="Phobius"/>
    </source>
</evidence>
<feature type="transmembrane region" description="Helical" evidence="1">
    <location>
        <begin position="188"/>
        <end position="207"/>
    </location>
</feature>
<keyword evidence="1" id="KW-1133">Transmembrane helix</keyword>
<organism evidence="2 3">
    <name type="scientific">Actinoplanes auranticolor</name>
    <dbReference type="NCBI Taxonomy" id="47988"/>
    <lineage>
        <taxon>Bacteria</taxon>
        <taxon>Bacillati</taxon>
        <taxon>Actinomycetota</taxon>
        <taxon>Actinomycetes</taxon>
        <taxon>Micromonosporales</taxon>
        <taxon>Micromonosporaceae</taxon>
        <taxon>Actinoplanes</taxon>
    </lineage>
</organism>
<comment type="caution">
    <text evidence="2">The sequence shown here is derived from an EMBL/GenBank/DDBJ whole genome shotgun (WGS) entry which is preliminary data.</text>
</comment>
<dbReference type="EMBL" id="BOQL01000006">
    <property type="protein sequence ID" value="GIM63750.1"/>
    <property type="molecule type" value="Genomic_DNA"/>
</dbReference>
<dbReference type="RefSeq" id="WP_212986749.1">
    <property type="nucleotide sequence ID" value="NZ_BAABEA010000051.1"/>
</dbReference>
<reference evidence="2" key="1">
    <citation type="submission" date="2021-03" db="EMBL/GenBank/DDBJ databases">
        <title>Whole genome shotgun sequence of Actinoplanes auranticolor NBRC 12245.</title>
        <authorList>
            <person name="Komaki H."/>
            <person name="Tamura T."/>
        </authorList>
    </citation>
    <scope>NUCLEOTIDE SEQUENCE</scope>
    <source>
        <strain evidence="2">NBRC 12245</strain>
    </source>
</reference>
<keyword evidence="1" id="KW-0472">Membrane</keyword>
<feature type="transmembrane region" description="Helical" evidence="1">
    <location>
        <begin position="240"/>
        <end position="260"/>
    </location>
</feature>
<proteinExistence type="predicted"/>
<feature type="transmembrane region" description="Helical" evidence="1">
    <location>
        <begin position="73"/>
        <end position="94"/>
    </location>
</feature>
<dbReference type="AlphaFoldDB" id="A0A919VGE1"/>
<feature type="transmembrane region" description="Helical" evidence="1">
    <location>
        <begin position="115"/>
        <end position="141"/>
    </location>
</feature>
<accession>A0A919VGE1</accession>
<evidence type="ECO:0000313" key="2">
    <source>
        <dbReference type="EMBL" id="GIM63750.1"/>
    </source>
</evidence>
<protein>
    <submittedName>
        <fullName evidence="2">ABC transporter</fullName>
    </submittedName>
</protein>
<name>A0A919VGE1_9ACTN</name>